<accession>A0A377ZD74</accession>
<gene>
    <name evidence="1" type="ORF">NCTC10313_02711</name>
</gene>
<dbReference type="Proteomes" id="UP000254487">
    <property type="component" value="Unassembled WGS sequence"/>
</dbReference>
<dbReference type="AlphaFoldDB" id="A0A377ZD74"/>
<name>A0A377ZD74_KLEPO</name>
<evidence type="ECO:0000313" key="2">
    <source>
        <dbReference type="Proteomes" id="UP000254487"/>
    </source>
</evidence>
<evidence type="ECO:0000313" key="1">
    <source>
        <dbReference type="EMBL" id="STU67121.1"/>
    </source>
</evidence>
<organism evidence="1 2">
    <name type="scientific">Klebsiella pneumoniae subsp. ozaenae</name>
    <dbReference type="NCBI Taxonomy" id="574"/>
    <lineage>
        <taxon>Bacteria</taxon>
        <taxon>Pseudomonadati</taxon>
        <taxon>Pseudomonadota</taxon>
        <taxon>Gammaproteobacteria</taxon>
        <taxon>Enterobacterales</taxon>
        <taxon>Enterobacteriaceae</taxon>
        <taxon>Klebsiella/Raoultella group</taxon>
        <taxon>Klebsiella</taxon>
        <taxon>Klebsiella pneumoniae complex</taxon>
    </lineage>
</organism>
<protein>
    <submittedName>
        <fullName evidence="1">Uncharacterized protein</fullName>
    </submittedName>
</protein>
<reference evidence="1 2" key="1">
    <citation type="submission" date="2018-06" db="EMBL/GenBank/DDBJ databases">
        <authorList>
            <consortium name="Pathogen Informatics"/>
            <person name="Doyle S."/>
        </authorList>
    </citation>
    <scope>NUCLEOTIDE SEQUENCE [LARGE SCALE GENOMIC DNA]</scope>
    <source>
        <strain evidence="1 2">NCTC10313</strain>
    </source>
</reference>
<proteinExistence type="predicted"/>
<dbReference type="EMBL" id="UGLW01000003">
    <property type="protein sequence ID" value="STU67121.1"/>
    <property type="molecule type" value="Genomic_DNA"/>
</dbReference>
<sequence>MRTQDRITWRNGFRRNGVQVPMEDIESIFEERRAAALTIWERYELRKADLQEAGLTQKEYEIACRQLADSLGI</sequence>